<keyword evidence="4" id="KW-0378">Hydrolase</keyword>
<feature type="domain" description="Uracil-DNA glycosylase-like" evidence="8">
    <location>
        <begin position="37"/>
        <end position="115"/>
    </location>
</feature>
<keyword evidence="3" id="KW-0227">DNA damage</keyword>
<name>A0A382TC55_9ZZZZ</name>
<protein>
    <recommendedName>
        <fullName evidence="8">Uracil-DNA glycosylase-like domain-containing protein</fullName>
    </recommendedName>
</protein>
<organism evidence="9">
    <name type="scientific">marine metagenome</name>
    <dbReference type="NCBI Taxonomy" id="408172"/>
    <lineage>
        <taxon>unclassified sequences</taxon>
        <taxon>metagenomes</taxon>
        <taxon>ecological metagenomes</taxon>
    </lineage>
</organism>
<keyword evidence="2" id="KW-0479">Metal-binding</keyword>
<dbReference type="Pfam" id="PF03167">
    <property type="entry name" value="UDG"/>
    <property type="match status" value="1"/>
</dbReference>
<dbReference type="InterPro" id="IPR036895">
    <property type="entry name" value="Uracil-DNA_glycosylase-like_sf"/>
</dbReference>
<dbReference type="Gene3D" id="3.40.470.10">
    <property type="entry name" value="Uracil-DNA glycosylase-like domain"/>
    <property type="match status" value="1"/>
</dbReference>
<evidence type="ECO:0000256" key="5">
    <source>
        <dbReference type="ARBA" id="ARBA00023004"/>
    </source>
</evidence>
<feature type="non-terminal residue" evidence="9">
    <location>
        <position position="116"/>
    </location>
</feature>
<dbReference type="GO" id="GO:0051539">
    <property type="term" value="F:4 iron, 4 sulfur cluster binding"/>
    <property type="evidence" value="ECO:0007669"/>
    <property type="project" value="UniProtKB-KW"/>
</dbReference>
<evidence type="ECO:0000259" key="8">
    <source>
        <dbReference type="Pfam" id="PF03167"/>
    </source>
</evidence>
<keyword evidence="7" id="KW-0234">DNA repair</keyword>
<dbReference type="SUPFAM" id="SSF52141">
    <property type="entry name" value="Uracil-DNA glycosylase-like"/>
    <property type="match status" value="1"/>
</dbReference>
<keyword evidence="5" id="KW-0408">Iron</keyword>
<proteinExistence type="predicted"/>
<reference evidence="9" key="1">
    <citation type="submission" date="2018-05" db="EMBL/GenBank/DDBJ databases">
        <authorList>
            <person name="Lanie J.A."/>
            <person name="Ng W.-L."/>
            <person name="Kazmierczak K.M."/>
            <person name="Andrzejewski T.M."/>
            <person name="Davidsen T.M."/>
            <person name="Wayne K.J."/>
            <person name="Tettelin H."/>
            <person name="Glass J.I."/>
            <person name="Rusch D."/>
            <person name="Podicherti R."/>
            <person name="Tsui H.-C.T."/>
            <person name="Winkler M.E."/>
        </authorList>
    </citation>
    <scope>NUCLEOTIDE SEQUENCE</scope>
</reference>
<dbReference type="PANTHER" id="PTHR33693:SF1">
    <property type="entry name" value="TYPE-4 URACIL-DNA GLYCOSYLASE"/>
    <property type="match status" value="1"/>
</dbReference>
<dbReference type="GO" id="GO:0097506">
    <property type="term" value="F:deaminated base DNA N-glycosylase activity"/>
    <property type="evidence" value="ECO:0007669"/>
    <property type="project" value="UniProtKB-ARBA"/>
</dbReference>
<evidence type="ECO:0000313" key="9">
    <source>
        <dbReference type="EMBL" id="SVD19613.1"/>
    </source>
</evidence>
<evidence type="ECO:0000256" key="1">
    <source>
        <dbReference type="ARBA" id="ARBA00022485"/>
    </source>
</evidence>
<dbReference type="GO" id="GO:0006281">
    <property type="term" value="P:DNA repair"/>
    <property type="evidence" value="ECO:0007669"/>
    <property type="project" value="UniProtKB-KW"/>
</dbReference>
<dbReference type="GO" id="GO:0046872">
    <property type="term" value="F:metal ion binding"/>
    <property type="evidence" value="ECO:0007669"/>
    <property type="project" value="UniProtKB-KW"/>
</dbReference>
<dbReference type="EMBL" id="UINC01135460">
    <property type="protein sequence ID" value="SVD19613.1"/>
    <property type="molecule type" value="Genomic_DNA"/>
</dbReference>
<evidence type="ECO:0000256" key="7">
    <source>
        <dbReference type="ARBA" id="ARBA00023204"/>
    </source>
</evidence>
<gene>
    <name evidence="9" type="ORF">METZ01_LOCUS372467</name>
</gene>
<keyword evidence="1" id="KW-0004">4Fe-4S</keyword>
<evidence type="ECO:0000256" key="4">
    <source>
        <dbReference type="ARBA" id="ARBA00022801"/>
    </source>
</evidence>
<dbReference type="InterPro" id="IPR005122">
    <property type="entry name" value="Uracil-DNA_glycosylase-like"/>
</dbReference>
<dbReference type="AlphaFoldDB" id="A0A382TC55"/>
<dbReference type="InterPro" id="IPR051536">
    <property type="entry name" value="UDG_Type-4/5"/>
</dbReference>
<keyword evidence="6" id="KW-0411">Iron-sulfur</keyword>
<evidence type="ECO:0000256" key="6">
    <source>
        <dbReference type="ARBA" id="ARBA00023014"/>
    </source>
</evidence>
<evidence type="ECO:0000256" key="3">
    <source>
        <dbReference type="ARBA" id="ARBA00022763"/>
    </source>
</evidence>
<dbReference type="PANTHER" id="PTHR33693">
    <property type="entry name" value="TYPE-5 URACIL-DNA GLYCOSYLASE"/>
    <property type="match status" value="1"/>
</dbReference>
<sequence>MVQNKISIIKGGSELTAFYHLIKNCKDCVHSNSNIDFGVGNENANLVFIPEAKCKGDAGHNNSLIGEAGQLFDKILSAIKLSREDVYISNILKYTPSKNSDSHRPDIKICESHLQK</sequence>
<evidence type="ECO:0000256" key="2">
    <source>
        <dbReference type="ARBA" id="ARBA00022723"/>
    </source>
</evidence>
<accession>A0A382TC55</accession>